<evidence type="ECO:0000313" key="3">
    <source>
        <dbReference type="Proteomes" id="UP000613011"/>
    </source>
</evidence>
<accession>A0A936ZSN0</accession>
<proteinExistence type="predicted"/>
<comment type="caution">
    <text evidence="2">The sequence shown here is derived from an EMBL/GenBank/DDBJ whole genome shotgun (WGS) entry which is preliminary data.</text>
</comment>
<dbReference type="InterPro" id="IPR029058">
    <property type="entry name" value="AB_hydrolase_fold"/>
</dbReference>
<reference evidence="2" key="1">
    <citation type="submission" date="2021-01" db="EMBL/GenBank/DDBJ databases">
        <title>Ramlibacter sp. strain AW1 16S ribosomal RNA gene Genome sequencing and assembly.</title>
        <authorList>
            <person name="Kang M."/>
        </authorList>
    </citation>
    <scope>NUCLEOTIDE SEQUENCE</scope>
    <source>
        <strain evidence="2">AW1</strain>
    </source>
</reference>
<evidence type="ECO:0000313" key="2">
    <source>
        <dbReference type="EMBL" id="MBL0421826.1"/>
    </source>
</evidence>
<name>A0A936ZSN0_9BURK</name>
<dbReference type="PIRSF" id="PIRSF020818">
    <property type="entry name" value="PHB_depoly_PhaZ"/>
    <property type="match status" value="1"/>
</dbReference>
<dbReference type="RefSeq" id="WP_201684908.1">
    <property type="nucleotide sequence ID" value="NZ_JAEQNA010000006.1"/>
</dbReference>
<protein>
    <submittedName>
        <fullName evidence="2">Polyhydroxyalkanoate depolymerase</fullName>
    </submittedName>
</protein>
<sequence length="440" mass="50170">MLYQIYEAQRTLLEPFADFAQAAAKLYSNPLSPFGNNPLSQRVSASYELMYRLWKDYEKPEFGIKTVQVGDGEVVIHESVALDKPFCELRRFKRFTDDPQRLEIMKKQPAVLIVAPLSGHYATLLRDTVRAMLQDHKVYITDWKNARTVPLDKGIFHLDDYVNYVQEFIRHLQSQYGNCHVVSVCQPTVPVLAAVSLMASRGETTPWTMTMMGGPIDARRSPTAVNNLAMNKSYDWFENNVIYRVPQSFPGAGRRVYPGFLQHSGFVAMNPDRHLSSHYDYFEHLIAGDDANAEAHRKFYDEYNAVLDMDAAYYLETIRVVFQEFQLVHGTWDVRGPDGRVERVKPEDITTTAHLTIEGELDDISGAGQTEAAHELCTGVPKSRQKHLEVKGAGHYGIFSGRRWRDVVYPQVREFIQRFHESDKQPRRSRAAAAAAESDA</sequence>
<dbReference type="InterPro" id="IPR051321">
    <property type="entry name" value="PHA/PHB_synthase"/>
</dbReference>
<dbReference type="SUPFAM" id="SSF53474">
    <property type="entry name" value="alpha/beta-Hydrolases"/>
    <property type="match status" value="1"/>
</dbReference>
<dbReference type="Pfam" id="PF06850">
    <property type="entry name" value="PHB_depo_C"/>
    <property type="match status" value="1"/>
</dbReference>
<dbReference type="PANTHER" id="PTHR36837">
    <property type="entry name" value="POLY(3-HYDROXYALKANOATE) POLYMERASE SUBUNIT PHAC"/>
    <property type="match status" value="1"/>
</dbReference>
<dbReference type="Proteomes" id="UP000613011">
    <property type="component" value="Unassembled WGS sequence"/>
</dbReference>
<evidence type="ECO:0000259" key="1">
    <source>
        <dbReference type="Pfam" id="PF06850"/>
    </source>
</evidence>
<dbReference type="InterPro" id="IPR009656">
    <property type="entry name" value="PHB_depo_C"/>
</dbReference>
<dbReference type="EMBL" id="JAEQNA010000006">
    <property type="protein sequence ID" value="MBL0421826.1"/>
    <property type="molecule type" value="Genomic_DNA"/>
</dbReference>
<feature type="domain" description="PHB de-polymerase C-terminal" evidence="1">
    <location>
        <begin position="213"/>
        <end position="419"/>
    </location>
</feature>
<dbReference type="InterPro" id="IPR010915">
    <property type="entry name" value="PHB_depoly_PhaZ"/>
</dbReference>
<dbReference type="PANTHER" id="PTHR36837:SF4">
    <property type="entry name" value="BLR0908 PROTEIN"/>
    <property type="match status" value="1"/>
</dbReference>
<dbReference type="Gene3D" id="3.40.50.1820">
    <property type="entry name" value="alpha/beta hydrolase"/>
    <property type="match status" value="1"/>
</dbReference>
<organism evidence="2 3">
    <name type="scientific">Ramlibacter aurantiacus</name>
    <dbReference type="NCBI Taxonomy" id="2801330"/>
    <lineage>
        <taxon>Bacteria</taxon>
        <taxon>Pseudomonadati</taxon>
        <taxon>Pseudomonadota</taxon>
        <taxon>Betaproteobacteria</taxon>
        <taxon>Burkholderiales</taxon>
        <taxon>Comamonadaceae</taxon>
        <taxon>Ramlibacter</taxon>
    </lineage>
</organism>
<dbReference type="AlphaFoldDB" id="A0A936ZSN0"/>
<gene>
    <name evidence="2" type="ORF">JI739_15865</name>
</gene>
<dbReference type="NCBIfam" id="TIGR01849">
    <property type="entry name" value="PHB_depoly_PhaZ"/>
    <property type="match status" value="1"/>
</dbReference>
<keyword evidence="3" id="KW-1185">Reference proteome</keyword>